<proteinExistence type="predicted"/>
<accession>A0A1R0KJX8</accession>
<sequence length="60" mass="6483">MKLSEALWLSVRAGAERAGMLLAYTAFIGLIQELRASGGTLLSPAGRPGYLEFMRGIITR</sequence>
<name>A0A1R0KJX8_9PSEU</name>
<protein>
    <submittedName>
        <fullName evidence="1">Uncharacterized protein</fullName>
    </submittedName>
</protein>
<reference evidence="1 2" key="1">
    <citation type="submission" date="2016-01" db="EMBL/GenBank/DDBJ databases">
        <title>Amycolatopsis coloradensis genome sequencing and assembly.</title>
        <authorList>
            <person name="Mayilraj S."/>
        </authorList>
    </citation>
    <scope>NUCLEOTIDE SEQUENCE [LARGE SCALE GENOMIC DNA]</scope>
    <source>
        <strain evidence="1 2">DSM 44225</strain>
    </source>
</reference>
<gene>
    <name evidence="1" type="ORF">BS329_29795</name>
</gene>
<dbReference type="RefSeq" id="WP_076164754.1">
    <property type="nucleotide sequence ID" value="NZ_JBEZVB010000030.1"/>
</dbReference>
<dbReference type="EMBL" id="MQUQ01000017">
    <property type="protein sequence ID" value="OLZ46434.1"/>
    <property type="molecule type" value="Genomic_DNA"/>
</dbReference>
<evidence type="ECO:0000313" key="1">
    <source>
        <dbReference type="EMBL" id="OLZ46434.1"/>
    </source>
</evidence>
<organism evidence="1 2">
    <name type="scientific">Amycolatopsis coloradensis</name>
    <dbReference type="NCBI Taxonomy" id="76021"/>
    <lineage>
        <taxon>Bacteria</taxon>
        <taxon>Bacillati</taxon>
        <taxon>Actinomycetota</taxon>
        <taxon>Actinomycetes</taxon>
        <taxon>Pseudonocardiales</taxon>
        <taxon>Pseudonocardiaceae</taxon>
        <taxon>Amycolatopsis</taxon>
    </lineage>
</organism>
<dbReference type="STRING" id="76021.BS329_29795"/>
<comment type="caution">
    <text evidence="1">The sequence shown here is derived from an EMBL/GenBank/DDBJ whole genome shotgun (WGS) entry which is preliminary data.</text>
</comment>
<evidence type="ECO:0000313" key="2">
    <source>
        <dbReference type="Proteomes" id="UP000187486"/>
    </source>
</evidence>
<dbReference type="OrthoDB" id="3218408at2"/>
<keyword evidence="2" id="KW-1185">Reference proteome</keyword>
<dbReference type="AlphaFoldDB" id="A0A1R0KJX8"/>
<dbReference type="Proteomes" id="UP000187486">
    <property type="component" value="Unassembled WGS sequence"/>
</dbReference>